<proteinExistence type="predicted"/>
<organism evidence="2 3">
    <name type="scientific">Thermogutta terrifontis</name>
    <dbReference type="NCBI Taxonomy" id="1331910"/>
    <lineage>
        <taxon>Bacteria</taxon>
        <taxon>Pseudomonadati</taxon>
        <taxon>Planctomycetota</taxon>
        <taxon>Planctomycetia</taxon>
        <taxon>Pirellulales</taxon>
        <taxon>Thermoguttaceae</taxon>
        <taxon>Thermogutta</taxon>
    </lineage>
</organism>
<dbReference type="Proteomes" id="UP000215086">
    <property type="component" value="Chromosome"/>
</dbReference>
<dbReference type="SUPFAM" id="SSF53474">
    <property type="entry name" value="alpha/beta-Hydrolases"/>
    <property type="match status" value="1"/>
</dbReference>
<dbReference type="Pfam" id="PF00326">
    <property type="entry name" value="Peptidase_S9"/>
    <property type="match status" value="1"/>
</dbReference>
<dbReference type="GO" id="GO:0006508">
    <property type="term" value="P:proteolysis"/>
    <property type="evidence" value="ECO:0007669"/>
    <property type="project" value="InterPro"/>
</dbReference>
<dbReference type="InterPro" id="IPR050261">
    <property type="entry name" value="FrsA_esterase"/>
</dbReference>
<dbReference type="Gene3D" id="3.40.50.1820">
    <property type="entry name" value="alpha/beta hydrolase"/>
    <property type="match status" value="1"/>
</dbReference>
<dbReference type="RefSeq" id="WP_095415954.1">
    <property type="nucleotide sequence ID" value="NZ_CP018477.1"/>
</dbReference>
<accession>A0A286RJF4</accession>
<name>A0A286RJF4_9BACT</name>
<dbReference type="PANTHER" id="PTHR22946">
    <property type="entry name" value="DIENELACTONE HYDROLASE DOMAIN-CONTAINING PROTEIN-RELATED"/>
    <property type="match status" value="1"/>
</dbReference>
<keyword evidence="3" id="KW-1185">Reference proteome</keyword>
<dbReference type="KEGG" id="ttf:THTE_3484"/>
<dbReference type="EMBL" id="CP018477">
    <property type="protein sequence ID" value="ASV76086.1"/>
    <property type="molecule type" value="Genomic_DNA"/>
</dbReference>
<dbReference type="AlphaFoldDB" id="A0A286RJF4"/>
<dbReference type="OrthoDB" id="9783926at2"/>
<sequence>MLADYKRLRKLAPILTIAMGVCWSGAILIGEERDLGLKPGMTATVTATFDGQPFSYEVTGVTNKENYQVVFVRYPSPVTSELPQNNIIPVEYYLPTGLFADGPKRPAVICLHILDGSLELVRMLGSVLASHGVSAVVFPLPYYGERGGPLGPRDILEEPQRFLRVLEQTYLEVRRATDFLASRPEVDPEKIGVAGISLGAIVAASAAEREPRIWRTALILSGGNILKIVATAREAEPLREFLGRLPEEDRAKVIEGFREADPLTGAHLLRERALAGRVLMINAAEDEVIPRDCTEQLAAALGISNQVIWLEGLGHYTAIAALPEILQQTARFFAQDLPVELQNAQPAAESLTPLNRIAGCLREITQFCMEEPRPGTCHIIHVASQLEGQMFDVLLIRGRGHQFRLEGQLGNFGRVMAGQGDYPWLVARTGKVFAGEPGAPLETKSPLTYVRGVILERLRFVMLALGGLASTPAALEPLLQIQQEKNQNGETLTVWPAGKQSPKMTMTFTRAGVMPEEIAVETPDRNVIIRIKSWQLHAPASAGVFAPPATESVQEVSRNDLYRMFGALVNFAAEQLP</sequence>
<gene>
    <name evidence="2" type="ORF">THTE_3484</name>
</gene>
<dbReference type="InterPro" id="IPR029058">
    <property type="entry name" value="AB_hydrolase_fold"/>
</dbReference>
<evidence type="ECO:0000313" key="3">
    <source>
        <dbReference type="Proteomes" id="UP000215086"/>
    </source>
</evidence>
<evidence type="ECO:0000259" key="1">
    <source>
        <dbReference type="Pfam" id="PF00326"/>
    </source>
</evidence>
<evidence type="ECO:0000313" key="2">
    <source>
        <dbReference type="EMBL" id="ASV76086.1"/>
    </source>
</evidence>
<dbReference type="InterPro" id="IPR001375">
    <property type="entry name" value="Peptidase_S9_cat"/>
</dbReference>
<protein>
    <submittedName>
        <fullName evidence="2">Alpha/beta hydrolase fold</fullName>
    </submittedName>
</protein>
<dbReference type="GO" id="GO:0008236">
    <property type="term" value="F:serine-type peptidase activity"/>
    <property type="evidence" value="ECO:0007669"/>
    <property type="project" value="InterPro"/>
</dbReference>
<feature type="domain" description="Peptidase S9 prolyl oligopeptidase catalytic" evidence="1">
    <location>
        <begin position="174"/>
        <end position="308"/>
    </location>
</feature>
<keyword evidence="2" id="KW-0378">Hydrolase</keyword>
<reference evidence="2 3" key="1">
    <citation type="journal article" name="Front. Microbiol.">
        <title>Sugar Metabolism of the First Thermophilic Planctomycete Thermogutta terrifontis: Comparative Genomic and Transcriptomic Approaches.</title>
        <authorList>
            <person name="Elcheninov A.G."/>
            <person name="Menzel P."/>
            <person name="Gudbergsdottir S.R."/>
            <person name="Slesarev A.I."/>
            <person name="Kadnikov V.V."/>
            <person name="Krogh A."/>
            <person name="Bonch-Osmolovskaya E.A."/>
            <person name="Peng X."/>
            <person name="Kublanov I.V."/>
        </authorList>
    </citation>
    <scope>NUCLEOTIDE SEQUENCE [LARGE SCALE GENOMIC DNA]</scope>
    <source>
        <strain evidence="2 3">R1</strain>
    </source>
</reference>